<organism evidence="2 3">
    <name type="scientific">Escallonia herrerae</name>
    <dbReference type="NCBI Taxonomy" id="1293975"/>
    <lineage>
        <taxon>Eukaryota</taxon>
        <taxon>Viridiplantae</taxon>
        <taxon>Streptophyta</taxon>
        <taxon>Embryophyta</taxon>
        <taxon>Tracheophyta</taxon>
        <taxon>Spermatophyta</taxon>
        <taxon>Magnoliopsida</taxon>
        <taxon>eudicotyledons</taxon>
        <taxon>Gunneridae</taxon>
        <taxon>Pentapetalae</taxon>
        <taxon>asterids</taxon>
        <taxon>campanulids</taxon>
        <taxon>Escalloniales</taxon>
        <taxon>Escalloniaceae</taxon>
        <taxon>Escallonia</taxon>
    </lineage>
</organism>
<comment type="caution">
    <text evidence="2">The sequence shown here is derived from an EMBL/GenBank/DDBJ whole genome shotgun (WGS) entry which is preliminary data.</text>
</comment>
<reference evidence="2" key="1">
    <citation type="submission" date="2022-12" db="EMBL/GenBank/DDBJ databases">
        <title>Draft genome assemblies for two species of Escallonia (Escalloniales).</title>
        <authorList>
            <person name="Chanderbali A."/>
            <person name="Dervinis C."/>
            <person name="Anghel I."/>
            <person name="Soltis D."/>
            <person name="Soltis P."/>
            <person name="Zapata F."/>
        </authorList>
    </citation>
    <scope>NUCLEOTIDE SEQUENCE</scope>
    <source>
        <strain evidence="2">UCBG64.0493</strain>
        <tissue evidence="2">Leaf</tissue>
    </source>
</reference>
<sequence>MTNLNLSGGFVSGVSTKGNEISILSFEVANTIVKGANLMQSLSKESIRHLKETVLPSEGVQRLISKDMDELMRIAAADKRQVLQKHFKELNQTPAIHMHMDELKVFSGEVVRFGNRCKDPQWHNLDRYFSKLGSELIPEKQLKEEAEAVMQQLMTFVQFTAVPDGGHEDLEDPKGELTMKKGWFEEQINPSIAWIMNCLSTLDFKNSLRTLELNSGCIHLKFLSSIGKADACRGFS</sequence>
<dbReference type="EMBL" id="JAVXUP010000079">
    <property type="protein sequence ID" value="KAK3039304.1"/>
    <property type="molecule type" value="Genomic_DNA"/>
</dbReference>
<dbReference type="InterPro" id="IPR045021">
    <property type="entry name" value="PSI1/2/3"/>
</dbReference>
<evidence type="ECO:0000313" key="3">
    <source>
        <dbReference type="Proteomes" id="UP001188597"/>
    </source>
</evidence>
<protein>
    <recommendedName>
        <fullName evidence="1">DUF3475 domain-containing protein</fullName>
    </recommendedName>
</protein>
<dbReference type="Pfam" id="PF11961">
    <property type="entry name" value="DUF3475"/>
    <property type="match status" value="1"/>
</dbReference>
<dbReference type="GO" id="GO:0045927">
    <property type="term" value="P:positive regulation of growth"/>
    <property type="evidence" value="ECO:0007669"/>
    <property type="project" value="InterPro"/>
</dbReference>
<dbReference type="PANTHER" id="PTHR31730:SF32">
    <property type="entry name" value="PROTEIN PSK SIMULATOR 1"/>
    <property type="match status" value="1"/>
</dbReference>
<dbReference type="InterPro" id="IPR021864">
    <property type="entry name" value="DUF3475"/>
</dbReference>
<keyword evidence="3" id="KW-1185">Reference proteome</keyword>
<name>A0AA88X654_9ASTE</name>
<feature type="domain" description="DUF3475" evidence="1">
    <location>
        <begin position="23"/>
        <end position="79"/>
    </location>
</feature>
<evidence type="ECO:0000313" key="2">
    <source>
        <dbReference type="EMBL" id="KAK3039304.1"/>
    </source>
</evidence>
<accession>A0AA88X654</accession>
<dbReference type="Proteomes" id="UP001188597">
    <property type="component" value="Unassembled WGS sequence"/>
</dbReference>
<gene>
    <name evidence="2" type="ORF">RJ639_026688</name>
</gene>
<dbReference type="PANTHER" id="PTHR31730">
    <property type="entry name" value="OS01G0873900 PROTEIN"/>
    <property type="match status" value="1"/>
</dbReference>
<proteinExistence type="predicted"/>
<dbReference type="AlphaFoldDB" id="A0AA88X654"/>
<evidence type="ECO:0000259" key="1">
    <source>
        <dbReference type="Pfam" id="PF11961"/>
    </source>
</evidence>